<dbReference type="PANTHER" id="PTHR15364">
    <property type="entry name" value="2'-DEOXYNUCLEOSIDE 5'-PHOSPHATE N-HYDROLASE 1"/>
    <property type="match status" value="1"/>
</dbReference>
<accession>A0A6N8DKY1</accession>
<dbReference type="GO" id="GO:0070694">
    <property type="term" value="F:5-hydroxymethyl-dUMP N-hydrolase activity"/>
    <property type="evidence" value="ECO:0007669"/>
    <property type="project" value="TreeGrafter"/>
</dbReference>
<dbReference type="PANTHER" id="PTHR15364:SF0">
    <property type="entry name" value="2'-DEOXYNUCLEOSIDE 5'-PHOSPHATE N-HYDROLASE 1"/>
    <property type="match status" value="1"/>
</dbReference>
<reference evidence="1 2" key="1">
    <citation type="submission" date="2019-11" db="EMBL/GenBank/DDBJ databases">
        <title>Whole-genome sequence of a Rhodoblastus acidophilus DSM 142.</title>
        <authorList>
            <person name="Kyndt J.A."/>
            <person name="Meyer T.E."/>
        </authorList>
    </citation>
    <scope>NUCLEOTIDE SEQUENCE [LARGE SCALE GENOMIC DNA]</scope>
    <source>
        <strain evidence="1 2">DSM 142</strain>
    </source>
</reference>
<dbReference type="Gene3D" id="3.40.50.450">
    <property type="match status" value="1"/>
</dbReference>
<gene>
    <name evidence="1" type="ORF">GJ654_00095</name>
</gene>
<proteinExistence type="predicted"/>
<comment type="caution">
    <text evidence="1">The sequence shown here is derived from an EMBL/GenBank/DDBJ whole genome shotgun (WGS) entry which is preliminary data.</text>
</comment>
<dbReference type="AlphaFoldDB" id="A0A6N8DKY1"/>
<name>A0A6N8DKY1_RHOAC</name>
<dbReference type="OrthoDB" id="9795789at2"/>
<dbReference type="Proteomes" id="UP000439113">
    <property type="component" value="Unassembled WGS sequence"/>
</dbReference>
<evidence type="ECO:0000313" key="2">
    <source>
        <dbReference type="Proteomes" id="UP000439113"/>
    </source>
</evidence>
<dbReference type="InterPro" id="IPR051239">
    <property type="entry name" value="2'-dNMP_N-hydrolase"/>
</dbReference>
<dbReference type="EMBL" id="WNKS01000001">
    <property type="protein sequence ID" value="MTV29384.1"/>
    <property type="molecule type" value="Genomic_DNA"/>
</dbReference>
<evidence type="ECO:0000313" key="1">
    <source>
        <dbReference type="EMBL" id="MTV29384.1"/>
    </source>
</evidence>
<protein>
    <submittedName>
        <fullName evidence="1">Nucleoside 2-deoxyribosyltransferase</fullName>
    </submittedName>
</protein>
<dbReference type="InterPro" id="IPR007710">
    <property type="entry name" value="Nucleoside_deoxyribTrfase"/>
</dbReference>
<dbReference type="RefSeq" id="WP_155444062.1">
    <property type="nucleotide sequence ID" value="NZ_JAOQNR010000001.1"/>
</dbReference>
<sequence>MPRHIYLAGPEVFLPDAVDVGLRKKALCAEFGFVGLYPLDNAIAEGENRDARIYAANLALIEQADAALFNLSPFRGVGADPGTVFELGLCVALGKPVFAYTCDPVDFCGRVSEALGAHHTPEGGICDAHGFEIENFGNADNLMLDCALKAQGRAVLRAETKLPLADLTLFTACLRQVVMHFGL</sequence>
<dbReference type="SUPFAM" id="SSF52309">
    <property type="entry name" value="N-(deoxy)ribosyltransferase-like"/>
    <property type="match status" value="1"/>
</dbReference>
<keyword evidence="1" id="KW-0808">Transferase</keyword>
<dbReference type="GO" id="GO:0009159">
    <property type="term" value="P:deoxyribonucleoside monophosphate catabolic process"/>
    <property type="evidence" value="ECO:0007669"/>
    <property type="project" value="TreeGrafter"/>
</dbReference>
<dbReference type="GO" id="GO:0016740">
    <property type="term" value="F:transferase activity"/>
    <property type="evidence" value="ECO:0007669"/>
    <property type="project" value="UniProtKB-KW"/>
</dbReference>
<dbReference type="Pfam" id="PF05014">
    <property type="entry name" value="Nuc_deoxyrib_tr"/>
    <property type="match status" value="1"/>
</dbReference>
<organism evidence="1 2">
    <name type="scientific">Rhodoblastus acidophilus</name>
    <name type="common">Rhodopseudomonas acidophila</name>
    <dbReference type="NCBI Taxonomy" id="1074"/>
    <lineage>
        <taxon>Bacteria</taxon>
        <taxon>Pseudomonadati</taxon>
        <taxon>Pseudomonadota</taxon>
        <taxon>Alphaproteobacteria</taxon>
        <taxon>Hyphomicrobiales</taxon>
        <taxon>Rhodoblastaceae</taxon>
        <taxon>Rhodoblastus</taxon>
    </lineage>
</organism>